<accession>A0A8K0T717</accession>
<sequence>MRPQGRKTPKACDPCRSRKIKCDGQQPCAHCQTDPSACSYRLRARVRQSRRLQPQLSADASPLADLTDAIRLRREDAPRTASGPSGHLSEENTPDRSLSEQRGVVATLADNTQHIYWGPASSFALAEHIRQSILRPTAQRITGNAAGGGGAHDVTPLLDVFTQRHLFFGTPPPPPGLVPVTPFDWHPFFVSLVTQHTAERFLENFKTAVLCLLPFYTAQDLATFLSKLYDGSGTALPHQERASILAVLAIGALVGTETETGEALFLMARQQNALHEDAVSLDAIQFWLLAAEYQLNIGRATPAYLAIGSACRKAAAMGLVGARRGARAEGSVTAWTLYYYDCWYSIMGGRKKMIALADITHDHPTGQTLLSNLCQLTSHLEEVAAIINDEKPRQLHDLFRLVGEVHSRLQKWGETVGIGTMTGIETPAKATAALFFHNGGPGLSPLHRYGD</sequence>
<evidence type="ECO:0000256" key="4">
    <source>
        <dbReference type="ARBA" id="ARBA00023242"/>
    </source>
</evidence>
<dbReference type="PANTHER" id="PTHR47424">
    <property type="entry name" value="REGULATORY PROTEIN GAL4"/>
    <property type="match status" value="1"/>
</dbReference>
<keyword evidence="4" id="KW-0539">Nucleus</keyword>
<dbReference type="Gene3D" id="4.10.240.10">
    <property type="entry name" value="Zn(2)-C6 fungal-type DNA-binding domain"/>
    <property type="match status" value="1"/>
</dbReference>
<dbReference type="PANTHER" id="PTHR47424:SF14">
    <property type="entry name" value="ZINC FINGER PROTEIN GRT1"/>
    <property type="match status" value="1"/>
</dbReference>
<evidence type="ECO:0000259" key="6">
    <source>
        <dbReference type="PROSITE" id="PS50048"/>
    </source>
</evidence>
<keyword evidence="8" id="KW-1185">Reference proteome</keyword>
<dbReference type="Pfam" id="PF00172">
    <property type="entry name" value="Zn_clus"/>
    <property type="match status" value="1"/>
</dbReference>
<dbReference type="AlphaFoldDB" id="A0A8K0T717"/>
<dbReference type="Proteomes" id="UP000813385">
    <property type="component" value="Unassembled WGS sequence"/>
</dbReference>
<evidence type="ECO:0000256" key="2">
    <source>
        <dbReference type="ARBA" id="ARBA00023015"/>
    </source>
</evidence>
<reference evidence="7" key="1">
    <citation type="journal article" date="2021" name="Nat. Commun.">
        <title>Genetic determinants of endophytism in the Arabidopsis root mycobiome.</title>
        <authorList>
            <person name="Mesny F."/>
            <person name="Miyauchi S."/>
            <person name="Thiergart T."/>
            <person name="Pickel B."/>
            <person name="Atanasova L."/>
            <person name="Karlsson M."/>
            <person name="Huettel B."/>
            <person name="Barry K.W."/>
            <person name="Haridas S."/>
            <person name="Chen C."/>
            <person name="Bauer D."/>
            <person name="Andreopoulos W."/>
            <person name="Pangilinan J."/>
            <person name="LaButti K."/>
            <person name="Riley R."/>
            <person name="Lipzen A."/>
            <person name="Clum A."/>
            <person name="Drula E."/>
            <person name="Henrissat B."/>
            <person name="Kohler A."/>
            <person name="Grigoriev I.V."/>
            <person name="Martin F.M."/>
            <person name="Hacquard S."/>
        </authorList>
    </citation>
    <scope>NUCLEOTIDE SEQUENCE</scope>
    <source>
        <strain evidence="7">MPI-CAGE-AT-0016</strain>
    </source>
</reference>
<dbReference type="InterPro" id="IPR007219">
    <property type="entry name" value="XnlR_reg_dom"/>
</dbReference>
<dbReference type="GO" id="GO:0006351">
    <property type="term" value="P:DNA-templated transcription"/>
    <property type="evidence" value="ECO:0007669"/>
    <property type="project" value="InterPro"/>
</dbReference>
<dbReference type="GO" id="GO:0003677">
    <property type="term" value="F:DNA binding"/>
    <property type="evidence" value="ECO:0007669"/>
    <property type="project" value="InterPro"/>
</dbReference>
<evidence type="ECO:0000256" key="1">
    <source>
        <dbReference type="ARBA" id="ARBA00022723"/>
    </source>
</evidence>
<dbReference type="CDD" id="cd12148">
    <property type="entry name" value="fungal_TF_MHR"/>
    <property type="match status" value="1"/>
</dbReference>
<dbReference type="SMART" id="SM00906">
    <property type="entry name" value="Fungal_trans"/>
    <property type="match status" value="1"/>
</dbReference>
<gene>
    <name evidence="7" type="ORF">B0T11DRAFT_127263</name>
</gene>
<dbReference type="PROSITE" id="PS00463">
    <property type="entry name" value="ZN2_CY6_FUNGAL_1"/>
    <property type="match status" value="1"/>
</dbReference>
<evidence type="ECO:0000313" key="8">
    <source>
        <dbReference type="Proteomes" id="UP000813385"/>
    </source>
</evidence>
<keyword evidence="3" id="KW-0804">Transcription</keyword>
<dbReference type="Pfam" id="PF04082">
    <property type="entry name" value="Fungal_trans"/>
    <property type="match status" value="1"/>
</dbReference>
<organism evidence="7 8">
    <name type="scientific">Plectosphaerella cucumerina</name>
    <dbReference type="NCBI Taxonomy" id="40658"/>
    <lineage>
        <taxon>Eukaryota</taxon>
        <taxon>Fungi</taxon>
        <taxon>Dikarya</taxon>
        <taxon>Ascomycota</taxon>
        <taxon>Pezizomycotina</taxon>
        <taxon>Sordariomycetes</taxon>
        <taxon>Hypocreomycetidae</taxon>
        <taxon>Glomerellales</taxon>
        <taxon>Plectosphaerellaceae</taxon>
        <taxon>Plectosphaerella</taxon>
    </lineage>
</organism>
<feature type="compositionally biased region" description="Basic and acidic residues" evidence="5">
    <location>
        <begin position="88"/>
        <end position="99"/>
    </location>
</feature>
<evidence type="ECO:0000256" key="5">
    <source>
        <dbReference type="SAM" id="MobiDB-lite"/>
    </source>
</evidence>
<dbReference type="SMART" id="SM00066">
    <property type="entry name" value="GAL4"/>
    <property type="match status" value="1"/>
</dbReference>
<comment type="caution">
    <text evidence="7">The sequence shown here is derived from an EMBL/GenBank/DDBJ whole genome shotgun (WGS) entry which is preliminary data.</text>
</comment>
<keyword evidence="2" id="KW-0805">Transcription regulation</keyword>
<dbReference type="GO" id="GO:0000981">
    <property type="term" value="F:DNA-binding transcription factor activity, RNA polymerase II-specific"/>
    <property type="evidence" value="ECO:0007669"/>
    <property type="project" value="InterPro"/>
</dbReference>
<evidence type="ECO:0000313" key="7">
    <source>
        <dbReference type="EMBL" id="KAH7354372.1"/>
    </source>
</evidence>
<dbReference type="CDD" id="cd00067">
    <property type="entry name" value="GAL4"/>
    <property type="match status" value="1"/>
</dbReference>
<keyword evidence="1" id="KW-0479">Metal-binding</keyword>
<dbReference type="InterPro" id="IPR001138">
    <property type="entry name" value="Zn2Cys6_DnaBD"/>
</dbReference>
<feature type="domain" description="Zn(2)-C6 fungal-type" evidence="6">
    <location>
        <begin position="11"/>
        <end position="40"/>
    </location>
</feature>
<evidence type="ECO:0000256" key="3">
    <source>
        <dbReference type="ARBA" id="ARBA00023163"/>
    </source>
</evidence>
<dbReference type="InterPro" id="IPR036864">
    <property type="entry name" value="Zn2-C6_fun-type_DNA-bd_sf"/>
</dbReference>
<name>A0A8K0T717_9PEZI</name>
<dbReference type="InterPro" id="IPR051127">
    <property type="entry name" value="Fungal_SecMet_Regulators"/>
</dbReference>
<dbReference type="SUPFAM" id="SSF57701">
    <property type="entry name" value="Zn2/Cys6 DNA-binding domain"/>
    <property type="match status" value="1"/>
</dbReference>
<feature type="region of interest" description="Disordered" evidence="5">
    <location>
        <begin position="74"/>
        <end position="100"/>
    </location>
</feature>
<dbReference type="EMBL" id="JAGPXD010000005">
    <property type="protein sequence ID" value="KAH7354372.1"/>
    <property type="molecule type" value="Genomic_DNA"/>
</dbReference>
<dbReference type="OrthoDB" id="2123952at2759"/>
<dbReference type="PROSITE" id="PS50048">
    <property type="entry name" value="ZN2_CY6_FUNGAL_2"/>
    <property type="match status" value="1"/>
</dbReference>
<proteinExistence type="predicted"/>
<dbReference type="GO" id="GO:0008270">
    <property type="term" value="F:zinc ion binding"/>
    <property type="evidence" value="ECO:0007669"/>
    <property type="project" value="InterPro"/>
</dbReference>
<protein>
    <recommendedName>
        <fullName evidence="6">Zn(2)-C6 fungal-type domain-containing protein</fullName>
    </recommendedName>
</protein>